<comment type="caution">
    <text evidence="1">The sequence shown here is derived from an EMBL/GenBank/DDBJ whole genome shotgun (WGS) entry which is preliminary data.</text>
</comment>
<reference evidence="1 2" key="1">
    <citation type="submission" date="2024-01" db="EMBL/GenBank/DDBJ databases">
        <title>The genomes of 5 underutilized Papilionoideae crops provide insights into root nodulation and disease resistanc.</title>
        <authorList>
            <person name="Jiang F."/>
        </authorList>
    </citation>
    <scope>NUCLEOTIDE SEQUENCE [LARGE SCALE GENOMIC DNA]</scope>
    <source>
        <strain evidence="1">DUOXIRENSHENG_FW03</strain>
        <tissue evidence="1">Leaves</tissue>
    </source>
</reference>
<keyword evidence="2" id="KW-1185">Reference proteome</keyword>
<dbReference type="AlphaFoldDB" id="A0AAN9SN21"/>
<name>A0AAN9SN21_PSOTE</name>
<accession>A0AAN9SN21</accession>
<evidence type="ECO:0000313" key="2">
    <source>
        <dbReference type="Proteomes" id="UP001386955"/>
    </source>
</evidence>
<sequence length="138" mass="16045">MNFSTYNWEHQVMASTSKVNPKGYQMDIVLQVVIMGAHIVHTTTSQNWKNQRVVVADRSTGLRNKEGMLNNPVRAVFAPQSEVVYPVILERLLQNWLHHPKLPHYTTRLISRHYVKAYQGSYQPLQLTARHKLQRKSP</sequence>
<proteinExistence type="predicted"/>
<dbReference type="EMBL" id="JAYMYS010000003">
    <property type="protein sequence ID" value="KAK7401144.1"/>
    <property type="molecule type" value="Genomic_DNA"/>
</dbReference>
<evidence type="ECO:0000313" key="1">
    <source>
        <dbReference type="EMBL" id="KAK7401144.1"/>
    </source>
</evidence>
<dbReference type="Proteomes" id="UP001386955">
    <property type="component" value="Unassembled WGS sequence"/>
</dbReference>
<protein>
    <submittedName>
        <fullName evidence="1">Uncharacterized protein</fullName>
    </submittedName>
</protein>
<gene>
    <name evidence="1" type="ORF">VNO78_12463</name>
</gene>
<organism evidence="1 2">
    <name type="scientific">Psophocarpus tetragonolobus</name>
    <name type="common">Winged bean</name>
    <name type="synonym">Dolichos tetragonolobus</name>
    <dbReference type="NCBI Taxonomy" id="3891"/>
    <lineage>
        <taxon>Eukaryota</taxon>
        <taxon>Viridiplantae</taxon>
        <taxon>Streptophyta</taxon>
        <taxon>Embryophyta</taxon>
        <taxon>Tracheophyta</taxon>
        <taxon>Spermatophyta</taxon>
        <taxon>Magnoliopsida</taxon>
        <taxon>eudicotyledons</taxon>
        <taxon>Gunneridae</taxon>
        <taxon>Pentapetalae</taxon>
        <taxon>rosids</taxon>
        <taxon>fabids</taxon>
        <taxon>Fabales</taxon>
        <taxon>Fabaceae</taxon>
        <taxon>Papilionoideae</taxon>
        <taxon>50 kb inversion clade</taxon>
        <taxon>NPAAA clade</taxon>
        <taxon>indigoferoid/millettioid clade</taxon>
        <taxon>Phaseoleae</taxon>
        <taxon>Psophocarpus</taxon>
    </lineage>
</organism>